<dbReference type="RefSeq" id="XP_007881050.1">
    <property type="nucleotide sequence ID" value="XM_007882859.1"/>
</dbReference>
<dbReference type="InterPro" id="IPR036028">
    <property type="entry name" value="SH3-like_dom_sf"/>
</dbReference>
<feature type="domain" description="SH3" evidence="4">
    <location>
        <begin position="748"/>
        <end position="807"/>
    </location>
</feature>
<feature type="compositionally biased region" description="Polar residues" evidence="3">
    <location>
        <begin position="338"/>
        <end position="364"/>
    </location>
</feature>
<dbReference type="Gene3D" id="2.30.30.40">
    <property type="entry name" value="SH3 Domains"/>
    <property type="match status" value="2"/>
</dbReference>
<evidence type="ECO:0000259" key="5">
    <source>
        <dbReference type="PROSITE" id="PS50105"/>
    </source>
</evidence>
<evidence type="ECO:0000259" key="6">
    <source>
        <dbReference type="PROSITE" id="PS50200"/>
    </source>
</evidence>
<feature type="compositionally biased region" description="Gly residues" evidence="3">
    <location>
        <begin position="892"/>
        <end position="902"/>
    </location>
</feature>
<dbReference type="InterPro" id="IPR013761">
    <property type="entry name" value="SAM/pointed_sf"/>
</dbReference>
<dbReference type="Gene3D" id="3.10.20.90">
    <property type="entry name" value="Phosphatidylinositol 3-kinase Catalytic Subunit, Chain A, domain 1"/>
    <property type="match status" value="1"/>
</dbReference>
<evidence type="ECO:0008006" key="9">
    <source>
        <dbReference type="Google" id="ProtNLM"/>
    </source>
</evidence>
<accession>A0A061H3I0</accession>
<feature type="domain" description="SAM" evidence="5">
    <location>
        <begin position="16"/>
        <end position="79"/>
    </location>
</feature>
<feature type="compositionally biased region" description="Low complexity" evidence="3">
    <location>
        <begin position="174"/>
        <end position="185"/>
    </location>
</feature>
<dbReference type="SUPFAM" id="SSF54236">
    <property type="entry name" value="Ubiquitin-like"/>
    <property type="match status" value="1"/>
</dbReference>
<dbReference type="OrthoDB" id="8883818at2759"/>
<dbReference type="CDD" id="cd00174">
    <property type="entry name" value="SH3"/>
    <property type="match status" value="2"/>
</dbReference>
<feature type="region of interest" description="Disordered" evidence="3">
    <location>
        <begin position="274"/>
        <end position="294"/>
    </location>
</feature>
<evidence type="ECO:0000313" key="8">
    <source>
        <dbReference type="Proteomes" id="UP000053664"/>
    </source>
</evidence>
<dbReference type="EMBL" id="KE361641">
    <property type="protein sequence ID" value="EPQ27043.1"/>
    <property type="molecule type" value="Genomic_DNA"/>
</dbReference>
<dbReference type="PROSITE" id="PS50002">
    <property type="entry name" value="SH3"/>
    <property type="match status" value="1"/>
</dbReference>
<dbReference type="InterPro" id="IPR001660">
    <property type="entry name" value="SAM"/>
</dbReference>
<dbReference type="Gene3D" id="1.10.150.50">
    <property type="entry name" value="Transcription Factor, Ets-1"/>
    <property type="match status" value="1"/>
</dbReference>
<feature type="domain" description="Ras-associating" evidence="6">
    <location>
        <begin position="447"/>
        <end position="522"/>
    </location>
</feature>
<dbReference type="GO" id="GO:0007165">
    <property type="term" value="P:signal transduction"/>
    <property type="evidence" value="ECO:0007669"/>
    <property type="project" value="InterPro"/>
</dbReference>
<evidence type="ECO:0000256" key="2">
    <source>
        <dbReference type="PROSITE-ProRule" id="PRU00192"/>
    </source>
</evidence>
<reference evidence="7 8" key="1">
    <citation type="journal article" date="2013" name="Plant Cell">
        <title>The transition from a phytopathogenic smut ancestor to an anamorphic biocontrol agent deciphered by comparative whole-genome analysis.</title>
        <authorList>
            <person name="Lefebvre F."/>
            <person name="Joly D.L."/>
            <person name="Labbe C."/>
            <person name="Teichmann B."/>
            <person name="Linning R."/>
            <person name="Belzile F."/>
            <person name="Bakkeren G."/>
            <person name="Belanger R.R."/>
        </authorList>
    </citation>
    <scope>NUCLEOTIDE SEQUENCE [LARGE SCALE GENOMIC DNA]</scope>
    <source>
        <strain evidence="7 8">PF-1</strain>
    </source>
</reference>
<feature type="region of interest" description="Disordered" evidence="3">
    <location>
        <begin position="163"/>
        <end position="253"/>
    </location>
</feature>
<dbReference type="Proteomes" id="UP000053664">
    <property type="component" value="Unassembled WGS sequence"/>
</dbReference>
<dbReference type="SUPFAM" id="SSF50044">
    <property type="entry name" value="SH3-domain"/>
    <property type="match status" value="2"/>
</dbReference>
<dbReference type="PANTHER" id="PTHR24135:SF28">
    <property type="entry name" value="LD13733P"/>
    <property type="match status" value="1"/>
</dbReference>
<dbReference type="InterPro" id="IPR000159">
    <property type="entry name" value="RA_dom"/>
</dbReference>
<evidence type="ECO:0000256" key="1">
    <source>
        <dbReference type="ARBA" id="ARBA00022443"/>
    </source>
</evidence>
<sequence>MSGTPVASPTVHVNHWSESQVADWLSTIGLAKFAKDFKGNGITGDVLILLDDDALRDIGVATVGQRLSLLSAIYRLKLQFAIPIQEGDWIPKSSEVHDGYPATATSPHLVSLLRQRDDRIRTLESQIFRLADYLSRFQQDFASVCKHVGVKTLTSEMAISVVSGSTRPGETGGHSHTSSESSTHSLSAFGSQPDLATSASSHAIDSPTARNSSGIVSPTRSGFATSLGHRPGAATYTQGSYGQQHFDEGQASGNASVGPLLGFKPAGHAGMYHRSNDALGSATGPSAAVPNTPTTVAAGMHASTSLPSLSSASVELSPTHSTPSATPTTATPAHGHGSSASAIQSPTRRQAQPSPSGNLSRSASNNALAQARNISPVQQAGSSSATATAAATGAIHSTPATDASSKLDRVNPTAPASSSSSSKTNTDSGPSVSSNGHPSASTSSDINPYKSFRVTLDDPCHKVLPAALKKYKIVDDWRLYALFICYGSTERCLSYDEKPLLLFQKLKENKQSPVFMLRHIRDVKSPIAIANAKAESKKSQTTTSSTVKASAGGRSDKRRVIDGAPPSGANIAHLAAPVETGPAAELPASTKASRTYAVAIYPYLSERGDEFDVGVGDIFIVRNKAKGWWVVQRDSKGTGAGDVVYSVPSSETDDANPNAAYQAEISSGWVPAGCLLETSRPLSQIVEPGTLATAATQDQSSSFANSGPSTPTVATLAAATTTTPGGGPSGGTVSASATASIPPTYITSTSTLGVMLMDYSADDGLEFNKGDRLRVFKRYNHWSYCVQEGDPHARGWVPSWYIGKISTANGGGSGAAGPSSAGNTPKDAKDPSPATGGGTTISPTTLISAPSAAAPSKTAGSGGASPGAETKPSGKGAGSGLGGPSPSRTASGDGGVAAGAGPGTTDIGDDG</sequence>
<feature type="compositionally biased region" description="Polar residues" evidence="3">
    <location>
        <begin position="423"/>
        <end position="446"/>
    </location>
</feature>
<dbReference type="HOGENOM" id="CLU_322654_0_0_1"/>
<dbReference type="InterPro" id="IPR029071">
    <property type="entry name" value="Ubiquitin-like_domsf"/>
</dbReference>
<evidence type="ECO:0000313" key="7">
    <source>
        <dbReference type="EMBL" id="EPQ27043.1"/>
    </source>
</evidence>
<dbReference type="PROSITE" id="PS50200">
    <property type="entry name" value="RA"/>
    <property type="match status" value="1"/>
</dbReference>
<proteinExistence type="predicted"/>
<feature type="compositionally biased region" description="Low complexity" evidence="3">
    <location>
        <begin position="539"/>
        <end position="551"/>
    </location>
</feature>
<dbReference type="SMART" id="SM00454">
    <property type="entry name" value="SAM"/>
    <property type="match status" value="1"/>
</dbReference>
<evidence type="ECO:0000256" key="3">
    <source>
        <dbReference type="SAM" id="MobiDB-lite"/>
    </source>
</evidence>
<organism evidence="7 8">
    <name type="scientific">Pseudozyma flocculosa PF-1</name>
    <dbReference type="NCBI Taxonomy" id="1277687"/>
    <lineage>
        <taxon>Eukaryota</taxon>
        <taxon>Fungi</taxon>
        <taxon>Dikarya</taxon>
        <taxon>Basidiomycota</taxon>
        <taxon>Ustilaginomycotina</taxon>
        <taxon>Ustilaginomycetes</taxon>
        <taxon>Ustilaginales</taxon>
        <taxon>Ustilaginaceae</taxon>
        <taxon>Pseudozyma</taxon>
    </lineage>
</organism>
<evidence type="ECO:0000259" key="4">
    <source>
        <dbReference type="PROSITE" id="PS50002"/>
    </source>
</evidence>
<feature type="region of interest" description="Disordered" evidence="3">
    <location>
        <begin position="719"/>
        <end position="738"/>
    </location>
</feature>
<feature type="compositionally biased region" description="Low complexity" evidence="3">
    <location>
        <begin position="307"/>
        <end position="337"/>
    </location>
</feature>
<feature type="region of interest" description="Disordered" evidence="3">
    <location>
        <begin position="531"/>
        <end position="561"/>
    </location>
</feature>
<dbReference type="SMART" id="SM00314">
    <property type="entry name" value="RA"/>
    <property type="match status" value="1"/>
</dbReference>
<feature type="compositionally biased region" description="Low complexity" evidence="3">
    <location>
        <begin position="842"/>
        <end position="859"/>
    </location>
</feature>
<dbReference type="PANTHER" id="PTHR24135">
    <property type="entry name" value="SH3 AND MULTIPLE ANKYRIN REPEAT DOMAINS PROTEIN"/>
    <property type="match status" value="1"/>
</dbReference>
<dbReference type="InterPro" id="IPR051569">
    <property type="entry name" value="SHANK"/>
</dbReference>
<feature type="region of interest" description="Disordered" evidence="3">
    <location>
        <begin position="307"/>
        <end position="364"/>
    </location>
</feature>
<dbReference type="InterPro" id="IPR001452">
    <property type="entry name" value="SH3_domain"/>
</dbReference>
<dbReference type="GeneID" id="19319420"/>
<dbReference type="Pfam" id="PF00018">
    <property type="entry name" value="SH3_1"/>
    <property type="match status" value="1"/>
</dbReference>
<protein>
    <recommendedName>
        <fullName evidence="9">MAP kinase pathway-interacting protein</fullName>
    </recommendedName>
</protein>
<feature type="compositionally biased region" description="Low complexity" evidence="3">
    <location>
        <begin position="816"/>
        <end position="825"/>
    </location>
</feature>
<dbReference type="CDD" id="cd01786">
    <property type="entry name" value="RA_STE50"/>
    <property type="match status" value="1"/>
</dbReference>
<feature type="compositionally biased region" description="Polar residues" evidence="3">
    <location>
        <begin position="186"/>
        <end position="224"/>
    </location>
</feature>
<name>A0A061H3I0_9BASI</name>
<keyword evidence="1 2" id="KW-0728">SH3 domain</keyword>
<dbReference type="KEGG" id="pfp:PFL1_05327"/>
<dbReference type="SMART" id="SM00326">
    <property type="entry name" value="SH3"/>
    <property type="match status" value="2"/>
</dbReference>
<dbReference type="eggNOG" id="ENOG502QYQY">
    <property type="taxonomic scope" value="Eukaryota"/>
</dbReference>
<dbReference type="SUPFAM" id="SSF47769">
    <property type="entry name" value="SAM/Pointed domain"/>
    <property type="match status" value="1"/>
</dbReference>
<dbReference type="AlphaFoldDB" id="A0A061H3I0"/>
<feature type="region of interest" description="Disordered" evidence="3">
    <location>
        <begin position="810"/>
        <end position="911"/>
    </location>
</feature>
<dbReference type="PROSITE" id="PS50105">
    <property type="entry name" value="SAM_DOMAIN"/>
    <property type="match status" value="1"/>
</dbReference>
<gene>
    <name evidence="7" type="ORF">PFL1_05327</name>
</gene>
<dbReference type="Pfam" id="PF00788">
    <property type="entry name" value="RA"/>
    <property type="match status" value="1"/>
</dbReference>
<feature type="region of interest" description="Disordered" evidence="3">
    <location>
        <begin position="391"/>
        <end position="447"/>
    </location>
</feature>
<dbReference type="Pfam" id="PF07647">
    <property type="entry name" value="SAM_2"/>
    <property type="match status" value="1"/>
</dbReference>